<keyword evidence="4" id="KW-1185">Reference proteome</keyword>
<evidence type="ECO:0000313" key="3">
    <source>
        <dbReference type="EMBL" id="AIG79176.1"/>
    </source>
</evidence>
<dbReference type="EMBL" id="CP008953">
    <property type="protein sequence ID" value="AIG79176.1"/>
    <property type="molecule type" value="Genomic_DNA"/>
</dbReference>
<keyword evidence="3" id="KW-0489">Methyltransferase</keyword>
<dbReference type="InterPro" id="IPR029063">
    <property type="entry name" value="SAM-dependent_MTases_sf"/>
</dbReference>
<sequence>MSETLDETVAGIMAGVSTTIAEDDSMFAGNNTEHYMSVSRDALRAVLAALQVTGRPVPKRVLDFGCGYGRVMRSLRAAFPAAELIGCDMDQAALAGCAEAFGARPVIGAPDVDDIEQVTDVDLLWCGSVLTHLDAPNWGPLLRYFSRALAPGGVAVVTTHGRRVAMRAEAGKDYGLDARATDRVLAAYKACGFGYNDYAGNDGYGISLSSPGWAVQRALEAPGLRLAGYDEAAWDRHQDVMVLVKDADELLKSDL</sequence>
<dbReference type="KEGG" id="aja:AJAP_31810"/>
<evidence type="ECO:0000259" key="2">
    <source>
        <dbReference type="Pfam" id="PF13649"/>
    </source>
</evidence>
<evidence type="ECO:0000313" key="4">
    <source>
        <dbReference type="Proteomes" id="UP000028492"/>
    </source>
</evidence>
<organism evidence="3 4">
    <name type="scientific">Amycolatopsis japonica</name>
    <dbReference type="NCBI Taxonomy" id="208439"/>
    <lineage>
        <taxon>Bacteria</taxon>
        <taxon>Bacillati</taxon>
        <taxon>Actinomycetota</taxon>
        <taxon>Actinomycetes</taxon>
        <taxon>Pseudonocardiales</taxon>
        <taxon>Pseudonocardiaceae</taxon>
        <taxon>Amycolatopsis</taxon>
        <taxon>Amycolatopsis japonica group</taxon>
    </lineage>
</organism>
<name>A0A075V3P6_9PSEU</name>
<protein>
    <submittedName>
        <fullName evidence="3">Type 12 methyltransferase</fullName>
    </submittedName>
</protein>
<accession>A0A075V3P6</accession>
<evidence type="ECO:0000256" key="1">
    <source>
        <dbReference type="ARBA" id="ARBA00022679"/>
    </source>
</evidence>
<dbReference type="RefSeq" id="WP_038518128.1">
    <property type="nucleotide sequence ID" value="NZ_CP008953.1"/>
</dbReference>
<dbReference type="PANTHER" id="PTHR43861">
    <property type="entry name" value="TRANS-ACONITATE 2-METHYLTRANSFERASE-RELATED"/>
    <property type="match status" value="1"/>
</dbReference>
<dbReference type="AlphaFoldDB" id="A0A075V3P6"/>
<dbReference type="SUPFAM" id="SSF53335">
    <property type="entry name" value="S-adenosyl-L-methionine-dependent methyltransferases"/>
    <property type="match status" value="1"/>
</dbReference>
<dbReference type="InterPro" id="IPR041698">
    <property type="entry name" value="Methyltransf_25"/>
</dbReference>
<dbReference type="HOGENOM" id="CLU_096726_0_0_11"/>
<dbReference type="Gene3D" id="3.40.50.150">
    <property type="entry name" value="Vaccinia Virus protein VP39"/>
    <property type="match status" value="1"/>
</dbReference>
<keyword evidence="1 3" id="KW-0808">Transferase</keyword>
<dbReference type="Proteomes" id="UP000028492">
    <property type="component" value="Chromosome"/>
</dbReference>
<proteinExistence type="predicted"/>
<dbReference type="eggNOG" id="COG2226">
    <property type="taxonomic scope" value="Bacteria"/>
</dbReference>
<dbReference type="GO" id="GO:0008168">
    <property type="term" value="F:methyltransferase activity"/>
    <property type="evidence" value="ECO:0007669"/>
    <property type="project" value="UniProtKB-KW"/>
</dbReference>
<gene>
    <name evidence="3" type="ORF">AJAP_31810</name>
</gene>
<dbReference type="Pfam" id="PF13649">
    <property type="entry name" value="Methyltransf_25"/>
    <property type="match status" value="1"/>
</dbReference>
<feature type="domain" description="Methyltransferase" evidence="2">
    <location>
        <begin position="61"/>
        <end position="153"/>
    </location>
</feature>
<dbReference type="GO" id="GO:0032259">
    <property type="term" value="P:methylation"/>
    <property type="evidence" value="ECO:0007669"/>
    <property type="project" value="UniProtKB-KW"/>
</dbReference>
<dbReference type="STRING" id="208439.AJAP_31810"/>
<dbReference type="CDD" id="cd02440">
    <property type="entry name" value="AdoMet_MTases"/>
    <property type="match status" value="1"/>
</dbReference>
<reference evidence="3 4" key="1">
    <citation type="journal article" date="2014" name="J. Biotechnol.">
        <title>Complete genome sequence of the actinobacterium Amycolatopsis japonica MG417-CF17(T) (=DSM 44213T) producing (S,S)-N,N'-ethylenediaminedisuccinic acid.</title>
        <authorList>
            <person name="Stegmann E."/>
            <person name="Albersmeier A."/>
            <person name="Spohn M."/>
            <person name="Gert H."/>
            <person name="Weber T."/>
            <person name="Wohlleben W."/>
            <person name="Kalinowski J."/>
            <person name="Ruckert C."/>
        </authorList>
    </citation>
    <scope>NUCLEOTIDE SEQUENCE [LARGE SCALE GENOMIC DNA]</scope>
    <source>
        <strain evidence="4">MG417-CF17 (DSM 44213)</strain>
    </source>
</reference>